<evidence type="ECO:0000313" key="3">
    <source>
        <dbReference type="Proteomes" id="UP001519460"/>
    </source>
</evidence>
<keyword evidence="3" id="KW-1185">Reference proteome</keyword>
<feature type="compositionally biased region" description="Low complexity" evidence="1">
    <location>
        <begin position="15"/>
        <end position="30"/>
    </location>
</feature>
<sequence length="52" mass="5520">MSTDSSREPSCGEIRSFNNSHSSSQSAGLHSRQKSVQYDAQPGILAPLSVPS</sequence>
<comment type="caution">
    <text evidence="2">The sequence shown here is derived from an EMBL/GenBank/DDBJ whole genome shotgun (WGS) entry which is preliminary data.</text>
</comment>
<evidence type="ECO:0000313" key="2">
    <source>
        <dbReference type="EMBL" id="KAK7497734.1"/>
    </source>
</evidence>
<name>A0ABD0LE42_9CAEN</name>
<feature type="region of interest" description="Disordered" evidence="1">
    <location>
        <begin position="1"/>
        <end position="52"/>
    </location>
</feature>
<organism evidence="2 3">
    <name type="scientific">Batillaria attramentaria</name>
    <dbReference type="NCBI Taxonomy" id="370345"/>
    <lineage>
        <taxon>Eukaryota</taxon>
        <taxon>Metazoa</taxon>
        <taxon>Spiralia</taxon>
        <taxon>Lophotrochozoa</taxon>
        <taxon>Mollusca</taxon>
        <taxon>Gastropoda</taxon>
        <taxon>Caenogastropoda</taxon>
        <taxon>Sorbeoconcha</taxon>
        <taxon>Cerithioidea</taxon>
        <taxon>Batillariidae</taxon>
        <taxon>Batillaria</taxon>
    </lineage>
</organism>
<feature type="non-terminal residue" evidence="2">
    <location>
        <position position="52"/>
    </location>
</feature>
<protein>
    <submittedName>
        <fullName evidence="2">Uncharacterized protein</fullName>
    </submittedName>
</protein>
<proteinExistence type="predicted"/>
<accession>A0ABD0LE42</accession>
<dbReference type="Proteomes" id="UP001519460">
    <property type="component" value="Unassembled WGS sequence"/>
</dbReference>
<dbReference type="EMBL" id="JACVVK020000056">
    <property type="protein sequence ID" value="KAK7497734.1"/>
    <property type="molecule type" value="Genomic_DNA"/>
</dbReference>
<gene>
    <name evidence="2" type="ORF">BaRGS_00011129</name>
</gene>
<reference evidence="2 3" key="1">
    <citation type="journal article" date="2023" name="Sci. Data">
        <title>Genome assembly of the Korean intertidal mud-creeper Batillaria attramentaria.</title>
        <authorList>
            <person name="Patra A.K."/>
            <person name="Ho P.T."/>
            <person name="Jun S."/>
            <person name="Lee S.J."/>
            <person name="Kim Y."/>
            <person name="Won Y.J."/>
        </authorList>
    </citation>
    <scope>NUCLEOTIDE SEQUENCE [LARGE SCALE GENOMIC DNA]</scope>
    <source>
        <strain evidence="2">Wonlab-2016</strain>
    </source>
</reference>
<dbReference type="AlphaFoldDB" id="A0ABD0LE42"/>
<evidence type="ECO:0000256" key="1">
    <source>
        <dbReference type="SAM" id="MobiDB-lite"/>
    </source>
</evidence>